<dbReference type="Gene3D" id="3.30.450.90">
    <property type="match status" value="1"/>
</dbReference>
<feature type="domain" description="Bacterial type II secretion system protein E" evidence="2">
    <location>
        <begin position="152"/>
        <end position="306"/>
    </location>
</feature>
<dbReference type="PANTHER" id="PTHR30486">
    <property type="entry name" value="TWITCHING MOTILITY PROTEIN PILT"/>
    <property type="match status" value="1"/>
</dbReference>
<reference evidence="4 5" key="3">
    <citation type="submission" date="2017-03" db="EMBL/GenBank/DDBJ databases">
        <authorList>
            <person name="Regsiter A."/>
            <person name="William W."/>
        </authorList>
    </citation>
    <scope>NUCLEOTIDE SEQUENCE [LARGE SCALE GENOMIC DNA]</scope>
    <source>
        <strain evidence="4">PRJEB5721</strain>
    </source>
</reference>
<reference evidence="3" key="1">
    <citation type="submission" date="2014-03" db="EMBL/GenBank/DDBJ databases">
        <authorList>
            <person name="Genoscope - CEA"/>
        </authorList>
    </citation>
    <scope>NUCLEOTIDE SEQUENCE [LARGE SCALE GENOMIC DNA]</scope>
    <source>
        <strain evidence="3">CF27</strain>
    </source>
</reference>
<reference evidence="3" key="2">
    <citation type="submission" date="2014-07" db="EMBL/GenBank/DDBJ databases">
        <title>Initial genome analysis of the psychrotolerant acidophile Acidithiobacillus ferrivorans CF27: insights into iron and sulfur oxidation pathways and into biofilm formation.</title>
        <authorList>
            <person name="Talla E."/>
            <person name="Hedrich S."/>
            <person name="Mangenot S."/>
            <person name="Ji B."/>
            <person name="Johnson D.B."/>
            <person name="Barbe V."/>
            <person name="Bonnefoy V."/>
        </authorList>
    </citation>
    <scope>NUCLEOTIDE SEQUENCE [LARGE SCALE GENOMIC DNA]</scope>
    <source>
        <strain evidence="3">CF27</strain>
    </source>
</reference>
<dbReference type="InterPro" id="IPR027417">
    <property type="entry name" value="P-loop_NTPase"/>
</dbReference>
<evidence type="ECO:0000313" key="5">
    <source>
        <dbReference type="Proteomes" id="UP000193925"/>
    </source>
</evidence>
<dbReference type="Gene3D" id="3.40.50.300">
    <property type="entry name" value="P-loop containing nucleotide triphosphate hydrolases"/>
    <property type="match status" value="1"/>
</dbReference>
<evidence type="ECO:0000259" key="2">
    <source>
        <dbReference type="Pfam" id="PF00437"/>
    </source>
</evidence>
<accession>A0A060UUL3</accession>
<evidence type="ECO:0000313" key="4">
    <source>
        <dbReference type="EMBL" id="SMH64772.1"/>
    </source>
</evidence>
<dbReference type="EMBL" id="CCCS020000078">
    <property type="protein sequence ID" value="CDQ12100.1"/>
    <property type="molecule type" value="Genomic_DNA"/>
</dbReference>
<dbReference type="PANTHER" id="PTHR30486:SF6">
    <property type="entry name" value="TYPE IV PILUS RETRACTATION ATPASE PILT"/>
    <property type="match status" value="1"/>
</dbReference>
<evidence type="ECO:0000256" key="1">
    <source>
        <dbReference type="ARBA" id="ARBA00006611"/>
    </source>
</evidence>
<dbReference type="CDD" id="cd01130">
    <property type="entry name" value="VirB11-like_ATPase"/>
    <property type="match status" value="1"/>
</dbReference>
<comment type="similarity">
    <text evidence="1">Belongs to the GSP E family.</text>
</comment>
<evidence type="ECO:0000313" key="3">
    <source>
        <dbReference type="EMBL" id="CDQ12100.1"/>
    </source>
</evidence>
<dbReference type="InterPro" id="IPR001482">
    <property type="entry name" value="T2SS/T4SS_dom"/>
</dbReference>
<organism evidence="3">
    <name type="scientific">Acidithiobacillus ferrivorans</name>
    <dbReference type="NCBI Taxonomy" id="160808"/>
    <lineage>
        <taxon>Bacteria</taxon>
        <taxon>Pseudomonadati</taxon>
        <taxon>Pseudomonadota</taxon>
        <taxon>Acidithiobacillia</taxon>
        <taxon>Acidithiobacillales</taxon>
        <taxon>Acidithiobacillaceae</taxon>
        <taxon>Acidithiobacillus</taxon>
    </lineage>
</organism>
<gene>
    <name evidence="4" type="ORF">AFERRI_10806</name>
    <name evidence="3" type="ORF">AFERRI_80049</name>
</gene>
<dbReference type="GO" id="GO:0016887">
    <property type="term" value="F:ATP hydrolysis activity"/>
    <property type="evidence" value="ECO:0007669"/>
    <property type="project" value="InterPro"/>
</dbReference>
<dbReference type="AlphaFoldDB" id="A0A060UUL3"/>
<dbReference type="Proteomes" id="UP000193925">
    <property type="component" value="Chromosome AFERRI"/>
</dbReference>
<dbReference type="SUPFAM" id="SSF52540">
    <property type="entry name" value="P-loop containing nucleoside triphosphate hydrolases"/>
    <property type="match status" value="1"/>
</dbReference>
<keyword evidence="5" id="KW-1185">Reference proteome</keyword>
<dbReference type="Pfam" id="PF00437">
    <property type="entry name" value="T2SSE"/>
    <property type="match status" value="1"/>
</dbReference>
<sequence>MMTRMNDTPTFSADEHLIAHYLSPIAGYLGIGGDMAQCDGVAEVMVNRFDDIWIEKHGKVMRAPEKMDEQALENFIVKLTNMTNNIGGRGAIINVYWHGLRIAATMSPTSFLGDSLSIRRKVKTIVPLEGYANNATFTTKSEIPDPKSRSELLAWLETLVKARKTILVSGGTSSGKTTFLNALLSRVPEHERLLTIEDSPELEPTAPNLVRMVSSEALMITPRDLIRQSLRYRPDRVIVGEVRGAEALDMLDACNTGHDGSMTSIHANNPLSALGRLETLVLRAGVNWPHAAIRQTIADSIDYVIQMRRSDNGDRVISDILALEGYDAENHYLYRHIRPTNTSSVVSTSEV</sequence>
<name>A0A060UUL3_9PROT</name>
<dbReference type="EMBL" id="LT841305">
    <property type="protein sequence ID" value="SMH64772.1"/>
    <property type="molecule type" value="Genomic_DNA"/>
</dbReference>
<protein>
    <submittedName>
        <fullName evidence="3 4">Type IV secretory pathway, conjugal transfert protein chaperonin</fullName>
    </submittedName>
</protein>
<proteinExistence type="inferred from homology"/>
<dbReference type="InterPro" id="IPR050921">
    <property type="entry name" value="T4SS_GSP_E_ATPase"/>
</dbReference>